<comment type="caution">
    <text evidence="3">The sequence shown here is derived from an EMBL/GenBank/DDBJ whole genome shotgun (WGS) entry which is preliminary data.</text>
</comment>
<dbReference type="PROSITE" id="PS51184">
    <property type="entry name" value="JMJC"/>
    <property type="match status" value="1"/>
</dbReference>
<evidence type="ECO:0000313" key="4">
    <source>
        <dbReference type="Proteomes" id="UP000195521"/>
    </source>
</evidence>
<dbReference type="InterPro" id="IPR014710">
    <property type="entry name" value="RmlC-like_jellyroll"/>
</dbReference>
<evidence type="ECO:0000256" key="1">
    <source>
        <dbReference type="SAM" id="Coils"/>
    </source>
</evidence>
<dbReference type="PANTHER" id="PTHR12461:SF100">
    <property type="entry name" value="JMJC DOMAIN-CONTAINING PROTEIN 4"/>
    <property type="match status" value="1"/>
</dbReference>
<evidence type="ECO:0000313" key="3">
    <source>
        <dbReference type="EMBL" id="GAW80990.1"/>
    </source>
</evidence>
<dbReference type="RefSeq" id="XP_028543579.1">
    <property type="nucleotide sequence ID" value="XM_028687778.1"/>
</dbReference>
<sequence length="447" mass="53579">MALKNDYVGFCFHKKKINKIDRINESISPEQFYMNYILKRKPCLLSSEYVIKNECNIDIKYLKENVENVHVELEQKISNSFGIGEKKKMKFHDFLSLIEAGNTDYYLNTQYIKENAYYPSDLCNPVTMHMINFLPKKLDIMGNLEIYQYNVWLGNNTDEDLKTFLHHDYHDNIYVLLKGRKVFRIYSPNFAHHLKTNGTIYRVYNNGLITYSPFIRSDGSNYLDVYKKKMDKVHRHIITMTNYLSKKRKLLEDKIIENSINKAEQKLNKLEDNILNYKMLKHKFRCKPNTRNDIPSHFCLLNTAERKYEDDIFSDNTDIEKKYIDVHVNEGDTLYLPCGWFHEVKSFSNENFHLAFNYWYYPPYIKMVNSTEMQSRFSFPYIDKHLNERNKSLYKKIGIMNKENASDIAEIVSYYNNLNIKQEKNAKKVKRKSARRFLHTRRLRMHK</sequence>
<name>A0A1Y1JFG4_PLAGO</name>
<organism evidence="3 4">
    <name type="scientific">Plasmodium gonderi</name>
    <dbReference type="NCBI Taxonomy" id="77519"/>
    <lineage>
        <taxon>Eukaryota</taxon>
        <taxon>Sar</taxon>
        <taxon>Alveolata</taxon>
        <taxon>Apicomplexa</taxon>
        <taxon>Aconoidasida</taxon>
        <taxon>Haemosporida</taxon>
        <taxon>Plasmodiidae</taxon>
        <taxon>Plasmodium</taxon>
        <taxon>Plasmodium (Plasmodium)</taxon>
    </lineage>
</organism>
<dbReference type="AlphaFoldDB" id="A0A1Y1JFG4"/>
<dbReference type="FunFam" id="2.60.120.10:FF:000146">
    <property type="entry name" value="Cupin-like protein, putative"/>
    <property type="match status" value="1"/>
</dbReference>
<dbReference type="Proteomes" id="UP000195521">
    <property type="component" value="Unassembled WGS sequence"/>
</dbReference>
<dbReference type="EMBL" id="BDQF01000010">
    <property type="protein sequence ID" value="GAW80990.1"/>
    <property type="molecule type" value="Genomic_DNA"/>
</dbReference>
<keyword evidence="1" id="KW-0175">Coiled coil</keyword>
<proteinExistence type="predicted"/>
<protein>
    <submittedName>
        <fullName evidence="3">Cupin-like protein</fullName>
    </submittedName>
</protein>
<gene>
    <name evidence="3" type="ORF">PGO_091900</name>
</gene>
<dbReference type="GeneID" id="39747708"/>
<dbReference type="OMA" id="PASWWHE"/>
<feature type="domain" description="JmjC" evidence="2">
    <location>
        <begin position="123"/>
        <end position="375"/>
    </location>
</feature>
<keyword evidence="4" id="KW-1185">Reference proteome</keyword>
<evidence type="ECO:0000259" key="2">
    <source>
        <dbReference type="PROSITE" id="PS51184"/>
    </source>
</evidence>
<feature type="coiled-coil region" evidence="1">
    <location>
        <begin position="253"/>
        <end position="280"/>
    </location>
</feature>
<dbReference type="InterPro" id="IPR003347">
    <property type="entry name" value="JmjC_dom"/>
</dbReference>
<dbReference type="Pfam" id="PF13621">
    <property type="entry name" value="Cupin_8"/>
    <property type="match status" value="1"/>
</dbReference>
<accession>A0A1Y1JFG4</accession>
<dbReference type="InterPro" id="IPR041667">
    <property type="entry name" value="Cupin_8"/>
</dbReference>
<reference evidence="4" key="1">
    <citation type="submission" date="2017-04" db="EMBL/GenBank/DDBJ databases">
        <title>Plasmodium gonderi genome.</title>
        <authorList>
            <person name="Arisue N."/>
            <person name="Honma H."/>
            <person name="Kawai S."/>
            <person name="Tougan T."/>
            <person name="Tanabe K."/>
            <person name="Horii T."/>
        </authorList>
    </citation>
    <scope>NUCLEOTIDE SEQUENCE [LARGE SCALE GENOMIC DNA]</scope>
    <source>
        <strain evidence="4">ATCC 30045</strain>
    </source>
</reference>
<dbReference type="OrthoDB" id="415358at2759"/>
<dbReference type="Gene3D" id="2.60.120.10">
    <property type="entry name" value="Jelly Rolls"/>
    <property type="match status" value="2"/>
</dbReference>
<dbReference type="PANTHER" id="PTHR12461">
    <property type="entry name" value="HYPOXIA-INDUCIBLE FACTOR 1 ALPHA INHIBITOR-RELATED"/>
    <property type="match status" value="1"/>
</dbReference>
<dbReference type="SUPFAM" id="SSF51197">
    <property type="entry name" value="Clavaminate synthase-like"/>
    <property type="match status" value="1"/>
</dbReference>